<dbReference type="SUPFAM" id="SSF55920">
    <property type="entry name" value="Creatinase/aminopeptidase"/>
    <property type="match status" value="1"/>
</dbReference>
<dbReference type="Gene3D" id="3.40.350.10">
    <property type="entry name" value="Creatinase/prolidase N-terminal domain"/>
    <property type="match status" value="2"/>
</dbReference>
<dbReference type="PANTHER" id="PTHR43763">
    <property type="entry name" value="XAA-PRO AMINOPEPTIDASE 1"/>
    <property type="match status" value="1"/>
</dbReference>
<comment type="similarity">
    <text evidence="2 6">Belongs to the peptidase M24B family.</text>
</comment>
<dbReference type="InterPro" id="IPR036005">
    <property type="entry name" value="Creatinase/aminopeptidase-like"/>
</dbReference>
<proteinExistence type="inferred from homology"/>
<dbReference type="InterPro" id="IPR000587">
    <property type="entry name" value="Creatinase_N"/>
</dbReference>
<dbReference type="GO" id="GO:0005737">
    <property type="term" value="C:cytoplasm"/>
    <property type="evidence" value="ECO:0007669"/>
    <property type="project" value="UniProtKB-ARBA"/>
</dbReference>
<evidence type="ECO:0000313" key="10">
    <source>
        <dbReference type="EMBL" id="CRZ00944.1"/>
    </source>
</evidence>
<evidence type="ECO:0000256" key="3">
    <source>
        <dbReference type="ARBA" id="ARBA00022723"/>
    </source>
</evidence>
<dbReference type="Pfam" id="PF16189">
    <property type="entry name" value="Creatinase_N_2"/>
    <property type="match status" value="1"/>
</dbReference>
<feature type="non-terminal residue" evidence="10">
    <location>
        <position position="1"/>
    </location>
</feature>
<dbReference type="InterPro" id="IPR050422">
    <property type="entry name" value="X-Pro_aminopeptidase_P"/>
</dbReference>
<dbReference type="Pfam" id="PF16188">
    <property type="entry name" value="Peptidase_M24_C"/>
    <property type="match status" value="1"/>
</dbReference>
<evidence type="ECO:0000256" key="4">
    <source>
        <dbReference type="ARBA" id="ARBA00022801"/>
    </source>
</evidence>
<dbReference type="FunFam" id="3.40.350.10:FF:000003">
    <property type="entry name" value="Xaa-pro aminopeptidase P"/>
    <property type="match status" value="1"/>
</dbReference>
<keyword evidence="3 6" id="KW-0479">Metal-binding</keyword>
<dbReference type="GO" id="GO:0070006">
    <property type="term" value="F:metalloaminopeptidase activity"/>
    <property type="evidence" value="ECO:0007669"/>
    <property type="project" value="InterPro"/>
</dbReference>
<evidence type="ECO:0000259" key="7">
    <source>
        <dbReference type="Pfam" id="PF00557"/>
    </source>
</evidence>
<protein>
    <recommendedName>
        <fullName evidence="11">Peptidase M24 domain-containing protein</fullName>
    </recommendedName>
</protein>
<dbReference type="SUPFAM" id="SSF53092">
    <property type="entry name" value="Creatinase/prolidase N-terminal domain"/>
    <property type="match status" value="1"/>
</dbReference>
<dbReference type="Pfam" id="PF00557">
    <property type="entry name" value="Peptidase_M24"/>
    <property type="match status" value="1"/>
</dbReference>
<dbReference type="PROSITE" id="PS00491">
    <property type="entry name" value="PROLINE_PEPTIDASE"/>
    <property type="match status" value="1"/>
</dbReference>
<dbReference type="CDD" id="cd01085">
    <property type="entry name" value="APP"/>
    <property type="match status" value="1"/>
</dbReference>
<dbReference type="InterPro" id="IPR000994">
    <property type="entry name" value="Pept_M24"/>
</dbReference>
<comment type="cofactor">
    <cofactor evidence="1">
        <name>Mn(2+)</name>
        <dbReference type="ChEBI" id="CHEBI:29035"/>
    </cofactor>
</comment>
<dbReference type="InterPro" id="IPR033740">
    <property type="entry name" value="Pept_M24B"/>
</dbReference>
<dbReference type="Pfam" id="PF01321">
    <property type="entry name" value="Creatinase_N"/>
    <property type="match status" value="1"/>
</dbReference>
<dbReference type="GO" id="GO:0046872">
    <property type="term" value="F:metal ion binding"/>
    <property type="evidence" value="ECO:0007669"/>
    <property type="project" value="UniProtKB-KW"/>
</dbReference>
<keyword evidence="5" id="KW-0464">Manganese</keyword>
<dbReference type="InterPro" id="IPR001131">
    <property type="entry name" value="Peptidase_M24B_aminopep-P_CS"/>
</dbReference>
<dbReference type="AlphaFoldDB" id="A0A0H5QZF2"/>
<dbReference type="PANTHER" id="PTHR43763:SF6">
    <property type="entry name" value="XAA-PRO AMINOPEPTIDASE 1"/>
    <property type="match status" value="1"/>
</dbReference>
<dbReference type="Gene3D" id="3.90.230.10">
    <property type="entry name" value="Creatinase/methionine aminopeptidase superfamily"/>
    <property type="match status" value="1"/>
</dbReference>
<dbReference type="InterPro" id="IPR032416">
    <property type="entry name" value="Peptidase_M24_C"/>
</dbReference>
<keyword evidence="4" id="KW-0378">Hydrolase</keyword>
<evidence type="ECO:0000259" key="9">
    <source>
        <dbReference type="Pfam" id="PF16188"/>
    </source>
</evidence>
<dbReference type="InterPro" id="IPR029149">
    <property type="entry name" value="Creatin/AminoP/Spt16_N"/>
</dbReference>
<name>A0A0H5QZF2_9EUKA</name>
<evidence type="ECO:0000256" key="6">
    <source>
        <dbReference type="RuleBase" id="RU000590"/>
    </source>
</evidence>
<dbReference type="EMBL" id="HACM01000502">
    <property type="protein sequence ID" value="CRZ00944.1"/>
    <property type="molecule type" value="Transcribed_RNA"/>
</dbReference>
<evidence type="ECO:0000256" key="5">
    <source>
        <dbReference type="ARBA" id="ARBA00023211"/>
    </source>
</evidence>
<evidence type="ECO:0008006" key="11">
    <source>
        <dbReference type="Google" id="ProtNLM"/>
    </source>
</evidence>
<evidence type="ECO:0000259" key="8">
    <source>
        <dbReference type="Pfam" id="PF01321"/>
    </source>
</evidence>
<feature type="domain" description="Creatinase N-terminal" evidence="8">
    <location>
        <begin position="22"/>
        <end position="148"/>
    </location>
</feature>
<feature type="domain" description="Peptidase M24" evidence="7">
    <location>
        <begin position="318"/>
        <end position="536"/>
    </location>
</feature>
<dbReference type="FunFam" id="3.90.230.10:FF:000007">
    <property type="entry name" value="Xaa-Pro aminopeptidase P"/>
    <property type="match status" value="1"/>
</dbReference>
<reference evidence="10" key="1">
    <citation type="submission" date="2015-04" db="EMBL/GenBank/DDBJ databases">
        <title>The genome sequence of the plant pathogenic Rhizarian Plasmodiophora brassicae reveals insights in its biotrophic life cycle and the origin of chitin synthesis.</title>
        <authorList>
            <person name="Schwelm A."/>
            <person name="Fogelqvist J."/>
            <person name="Knaust A."/>
            <person name="Julke S."/>
            <person name="Lilja T."/>
            <person name="Dhandapani V."/>
            <person name="Bonilla-Rosso G."/>
            <person name="Karlsson M."/>
            <person name="Shevchenko A."/>
            <person name="Choi S.R."/>
            <person name="Kim H.G."/>
            <person name="Park J.Y."/>
            <person name="Lim Y.P."/>
            <person name="Ludwig-Muller J."/>
            <person name="Dixelius C."/>
        </authorList>
    </citation>
    <scope>NUCLEOTIDE SEQUENCE</scope>
    <source>
        <tissue evidence="10">Potato root galls</tissue>
    </source>
</reference>
<evidence type="ECO:0000256" key="1">
    <source>
        <dbReference type="ARBA" id="ARBA00001936"/>
    </source>
</evidence>
<evidence type="ECO:0000256" key="2">
    <source>
        <dbReference type="ARBA" id="ARBA00008766"/>
    </source>
</evidence>
<accession>A0A0H5QZF2</accession>
<sequence length="612" mass="67882">FRIMIRTKGIMTSSTQDTALSLLRAFMANASIDAFLIPSEDPHQSEYVADYHKRREFISGFSGSAGTALVTRDEALLWTDGRYFTQAAKQLSPAWTLMRQGEPDVPLVYEWIGKNMSSSSTLGVDPFVVSLTTYRRLLDLDTKLQSVSPNPIDTVWGQVRPAPPADPVFIHPVSYAGVPAQLKIQQLQRLLTIEKVDLFVVCALDEVAWLFNLRGSDISFNPVFFGYAVVDANDAPILFTDSTKVSSDVASYLESIGVKLAPYNALLNHLQTSSATKVWVDPMQCSMAIHDSVAPRTIVEKPSPIEEMKSIKNPVELEGMRQCHIRDGAALVRFLSWLDSVIENSISEVDAADRLESYRQTLPKFRGLSFDTISGSGPNGAIIHYKPDRASERILNRQEMYLVDSGAQFDDGTTDVTRTVHFGQPTNHQVDCFTRVLIGHIRLAQAVFPCGTTGHQLDVLARESLWSVGLNYNHGTGHGVGSFLNVHEGPHGISALLRRMALATVPLKPGMTVTNEPGYYETNAFGIRIENVMLVRAQTTQHEFGTGEWMSFESVTMAPIQASLINVGMLSQSQLNWLNDYHADCWRKLSPLLENDPVTLQWLANSCKPLSF</sequence>
<organism evidence="10">
    <name type="scientific">Spongospora subterranea</name>
    <dbReference type="NCBI Taxonomy" id="70186"/>
    <lineage>
        <taxon>Eukaryota</taxon>
        <taxon>Sar</taxon>
        <taxon>Rhizaria</taxon>
        <taxon>Endomyxa</taxon>
        <taxon>Phytomyxea</taxon>
        <taxon>Plasmodiophorida</taxon>
        <taxon>Plasmodiophoridae</taxon>
        <taxon>Spongospora</taxon>
    </lineage>
</organism>
<feature type="domain" description="Peptidase M24 C-terminal" evidence="9">
    <location>
        <begin position="548"/>
        <end position="610"/>
    </location>
</feature>